<gene>
    <name evidence="7" type="ORF">RUM44_010918</name>
</gene>
<sequence length="454" mass="52803">MSDADFGNEKSDLDIAETESEGKESYLHGAQEYGEDYGFEGIPIDSAYEEPSEEGEAIWAHLGEYGEAKPYYIYTGEAAELPSLWGEHVESVHSIESVPGEEEEGEEEKELRREREMLIDEIKHKIIERLLLRRRNAFLQKKLVELFKKRRIGNILKEEPKAGLDLDGKYLKRLYAFKEFKQAQEKEIEDLTLMMQQYEEETKLLEEELQEKLKSFMTRAKEVSLNLILSKSGKKINEKTVDRLLRRQLQKNAEKGKKKLLYIKVKKLIEEKERQLKAMEYFGDGLHIADYEQMKVDNQNYTDKIEEKEEELAKLRAKTQGIIQNLAHVREKAYAVGGDIELMEEKVYAVENTLTETRERLTYARKRRDYLREEFSRLKSGSGLLTKSGLLRDFEHAISQVNILSRSLSSMKRAMLEKNKQESALAKMVKMQDSNITPAVKIKQAPKSSTRNKR</sequence>
<evidence type="ECO:0000259" key="6">
    <source>
        <dbReference type="Pfam" id="PF13870"/>
    </source>
</evidence>
<evidence type="ECO:0000256" key="4">
    <source>
        <dbReference type="SAM" id="Coils"/>
    </source>
</evidence>
<dbReference type="Proteomes" id="UP001359485">
    <property type="component" value="Unassembled WGS sequence"/>
</dbReference>
<feature type="region of interest" description="Disordered" evidence="5">
    <location>
        <begin position="1"/>
        <end position="32"/>
    </location>
</feature>
<dbReference type="InterPro" id="IPR051885">
    <property type="entry name" value="CC_CF"/>
</dbReference>
<feature type="coiled-coil region" evidence="4">
    <location>
        <begin position="181"/>
        <end position="215"/>
    </location>
</feature>
<dbReference type="PANTHER" id="PTHR15654">
    <property type="entry name" value="COILED-COIL DOMAIN-CONTAINING PROTEIN 113-RELATED"/>
    <property type="match status" value="1"/>
</dbReference>
<dbReference type="InterPro" id="IPR025254">
    <property type="entry name" value="CCDC113/CCDC96_CC"/>
</dbReference>
<evidence type="ECO:0000256" key="5">
    <source>
        <dbReference type="SAM" id="MobiDB-lite"/>
    </source>
</evidence>
<keyword evidence="8" id="KW-1185">Reference proteome</keyword>
<evidence type="ECO:0000256" key="1">
    <source>
        <dbReference type="ARBA" id="ARBA00004138"/>
    </source>
</evidence>
<evidence type="ECO:0000256" key="3">
    <source>
        <dbReference type="ARBA" id="ARBA00023273"/>
    </source>
</evidence>
<dbReference type="EMBL" id="JAWJWF010000046">
    <property type="protein sequence ID" value="KAK6624060.1"/>
    <property type="molecule type" value="Genomic_DNA"/>
</dbReference>
<evidence type="ECO:0000313" key="7">
    <source>
        <dbReference type="EMBL" id="KAK6624060.1"/>
    </source>
</evidence>
<comment type="caution">
    <text evidence="7">The sequence shown here is derived from an EMBL/GenBank/DDBJ whole genome shotgun (WGS) entry which is preliminary data.</text>
</comment>
<accession>A0ABR1ANI9</accession>
<keyword evidence="2 4" id="KW-0175">Coiled coil</keyword>
<organism evidence="7 8">
    <name type="scientific">Polyplax serrata</name>
    <name type="common">Common mouse louse</name>
    <dbReference type="NCBI Taxonomy" id="468196"/>
    <lineage>
        <taxon>Eukaryota</taxon>
        <taxon>Metazoa</taxon>
        <taxon>Ecdysozoa</taxon>
        <taxon>Arthropoda</taxon>
        <taxon>Hexapoda</taxon>
        <taxon>Insecta</taxon>
        <taxon>Pterygota</taxon>
        <taxon>Neoptera</taxon>
        <taxon>Paraneoptera</taxon>
        <taxon>Psocodea</taxon>
        <taxon>Troctomorpha</taxon>
        <taxon>Phthiraptera</taxon>
        <taxon>Anoplura</taxon>
        <taxon>Polyplacidae</taxon>
        <taxon>Polyplax</taxon>
    </lineage>
</organism>
<comment type="subcellular location">
    <subcellularLocation>
        <location evidence="1">Cell projection</location>
        <location evidence="1">Cilium</location>
    </subcellularLocation>
</comment>
<dbReference type="PANTHER" id="PTHR15654:SF1">
    <property type="entry name" value="COILED-COIL DOMAIN-CONTAINING PROTEIN 96"/>
    <property type="match status" value="1"/>
</dbReference>
<protein>
    <recommendedName>
        <fullName evidence="6">CCDC113/CCDC96 coiled-coil domain-containing protein</fullName>
    </recommendedName>
</protein>
<name>A0ABR1ANI9_POLSC</name>
<evidence type="ECO:0000256" key="2">
    <source>
        <dbReference type="ARBA" id="ARBA00023054"/>
    </source>
</evidence>
<feature type="coiled-coil region" evidence="4">
    <location>
        <begin position="291"/>
        <end position="360"/>
    </location>
</feature>
<proteinExistence type="predicted"/>
<reference evidence="7 8" key="1">
    <citation type="submission" date="2023-09" db="EMBL/GenBank/DDBJ databases">
        <title>Genomes of two closely related lineages of the louse Polyplax serrata with different host specificities.</title>
        <authorList>
            <person name="Martinu J."/>
            <person name="Tarabai H."/>
            <person name="Stefka J."/>
            <person name="Hypsa V."/>
        </authorList>
    </citation>
    <scope>NUCLEOTIDE SEQUENCE [LARGE SCALE GENOMIC DNA]</scope>
    <source>
        <strain evidence="7">98ZLc_SE</strain>
    </source>
</reference>
<dbReference type="Pfam" id="PF13870">
    <property type="entry name" value="CCDC113_CCDC96_CC"/>
    <property type="match status" value="1"/>
</dbReference>
<evidence type="ECO:0000313" key="8">
    <source>
        <dbReference type="Proteomes" id="UP001359485"/>
    </source>
</evidence>
<feature type="domain" description="CCDC113/CCDC96 coiled-coil" evidence="6">
    <location>
        <begin position="250"/>
        <end position="417"/>
    </location>
</feature>
<keyword evidence="3" id="KW-0966">Cell projection</keyword>